<feature type="region of interest" description="Disordered" evidence="1">
    <location>
        <begin position="46"/>
        <end position="65"/>
    </location>
</feature>
<organism evidence="2 3">
    <name type="scientific">Penstemon smallii</name>
    <dbReference type="NCBI Taxonomy" id="265156"/>
    <lineage>
        <taxon>Eukaryota</taxon>
        <taxon>Viridiplantae</taxon>
        <taxon>Streptophyta</taxon>
        <taxon>Embryophyta</taxon>
        <taxon>Tracheophyta</taxon>
        <taxon>Spermatophyta</taxon>
        <taxon>Magnoliopsida</taxon>
        <taxon>eudicotyledons</taxon>
        <taxon>Gunneridae</taxon>
        <taxon>Pentapetalae</taxon>
        <taxon>asterids</taxon>
        <taxon>lamiids</taxon>
        <taxon>Lamiales</taxon>
        <taxon>Plantaginaceae</taxon>
        <taxon>Cheloneae</taxon>
        <taxon>Penstemon</taxon>
    </lineage>
</organism>
<reference evidence="2 3" key="1">
    <citation type="submission" date="2024-12" db="EMBL/GenBank/DDBJ databases">
        <title>The unique morphological basis and parallel evolutionary history of personate flowers in Penstemon.</title>
        <authorList>
            <person name="Depatie T.H."/>
            <person name="Wessinger C.A."/>
        </authorList>
    </citation>
    <scope>NUCLEOTIDE SEQUENCE [LARGE SCALE GENOMIC DNA]</scope>
    <source>
        <strain evidence="2">WTNN_2</strain>
        <tissue evidence="2">Leaf</tissue>
    </source>
</reference>
<protein>
    <submittedName>
        <fullName evidence="2">Uncharacterized protein</fullName>
    </submittedName>
</protein>
<proteinExistence type="predicted"/>
<keyword evidence="3" id="KW-1185">Reference proteome</keyword>
<dbReference type="Proteomes" id="UP001634393">
    <property type="component" value="Unassembled WGS sequence"/>
</dbReference>
<dbReference type="AlphaFoldDB" id="A0ABD3SZ63"/>
<evidence type="ECO:0000313" key="3">
    <source>
        <dbReference type="Proteomes" id="UP001634393"/>
    </source>
</evidence>
<comment type="caution">
    <text evidence="2">The sequence shown here is derived from an EMBL/GenBank/DDBJ whole genome shotgun (WGS) entry which is preliminary data.</text>
</comment>
<evidence type="ECO:0000313" key="2">
    <source>
        <dbReference type="EMBL" id="KAL3829934.1"/>
    </source>
</evidence>
<sequence length="88" mass="10319">MDKERVEGGQLPTNIWFKRPNTVDTNSSSDIRWSKQCHQIKCMMTASKPRDGTKQPPCTVVHHSENPVPKFPEELYIPHKEIRMRKFI</sequence>
<gene>
    <name evidence="2" type="ORF">ACJIZ3_018736</name>
</gene>
<name>A0ABD3SZ63_9LAMI</name>
<evidence type="ECO:0000256" key="1">
    <source>
        <dbReference type="SAM" id="MobiDB-lite"/>
    </source>
</evidence>
<accession>A0ABD3SZ63</accession>
<dbReference type="EMBL" id="JBJXBP010000005">
    <property type="protein sequence ID" value="KAL3829934.1"/>
    <property type="molecule type" value="Genomic_DNA"/>
</dbReference>